<reference evidence="3" key="1">
    <citation type="submission" date="2018-07" db="EMBL/GenBank/DDBJ databases">
        <authorList>
            <person name="Zhao J."/>
        </authorList>
    </citation>
    <scope>NUCLEOTIDE SEQUENCE [LARGE SCALE GENOMIC DNA]</scope>
    <source>
        <strain evidence="3">GSSD-12</strain>
    </source>
</reference>
<accession>A0A345HZ23</accession>
<dbReference type="Pfam" id="PF06182">
    <property type="entry name" value="ABC2_membrane_6"/>
    <property type="match status" value="1"/>
</dbReference>
<dbReference type="Proteomes" id="UP000253868">
    <property type="component" value="Chromosome"/>
</dbReference>
<feature type="transmembrane region" description="Helical" evidence="1">
    <location>
        <begin position="142"/>
        <end position="165"/>
    </location>
</feature>
<keyword evidence="1" id="KW-1133">Transmembrane helix</keyword>
<dbReference type="PANTHER" id="PTHR36832:SF1">
    <property type="entry name" value="SLR1174 PROTEIN"/>
    <property type="match status" value="1"/>
</dbReference>
<feature type="transmembrane region" description="Helical" evidence="1">
    <location>
        <begin position="109"/>
        <end position="130"/>
    </location>
</feature>
<keyword evidence="1" id="KW-0812">Transmembrane</keyword>
<proteinExistence type="predicted"/>
<feature type="transmembrane region" description="Helical" evidence="1">
    <location>
        <begin position="60"/>
        <end position="76"/>
    </location>
</feature>
<sequence>MSTFRALVGAAAQEAFMYRGRYVVGVLISLVQLSVLYYIWRAVMSGGQHQAGYDWPQMQTYLLLSFLLTLMLSYATEYRVSASIRDGSISMELLKPVHYMTLRAAELTAALLVELLSVGLCLAVAVLTLLPAVPPEAGSRVLLALSFLLAVALKAVIAITTGILGLWTTNMLGLISCRQALALLLSGAMFPLQMLPDWLRTVAYALPFQSSFHTPMMIYFGRVDGEGAAGLVAVQTGWLVLLAGTAGLLLTLGFRRLDSYGG</sequence>
<name>A0A345HZ23_9ACTN</name>
<dbReference type="RefSeq" id="WP_114664487.1">
    <property type="nucleotide sequence ID" value="NZ_CP031194.1"/>
</dbReference>
<organism evidence="2 3">
    <name type="scientific">Streptomyces paludis</name>
    <dbReference type="NCBI Taxonomy" id="2282738"/>
    <lineage>
        <taxon>Bacteria</taxon>
        <taxon>Bacillati</taxon>
        <taxon>Actinomycetota</taxon>
        <taxon>Actinomycetes</taxon>
        <taxon>Kitasatosporales</taxon>
        <taxon>Streptomycetaceae</taxon>
        <taxon>Streptomyces</taxon>
    </lineage>
</organism>
<protein>
    <recommendedName>
        <fullName evidence="4">ABC transporter permease</fullName>
    </recommendedName>
</protein>
<keyword evidence="1" id="KW-0472">Membrane</keyword>
<evidence type="ECO:0000313" key="2">
    <source>
        <dbReference type="EMBL" id="AXG81947.1"/>
    </source>
</evidence>
<gene>
    <name evidence="2" type="ORF">DVK44_34180</name>
</gene>
<dbReference type="PANTHER" id="PTHR36832">
    <property type="entry name" value="SLR1174 PROTEIN-RELATED"/>
    <property type="match status" value="1"/>
</dbReference>
<evidence type="ECO:0000313" key="3">
    <source>
        <dbReference type="Proteomes" id="UP000253868"/>
    </source>
</evidence>
<dbReference type="InterPro" id="IPR010390">
    <property type="entry name" value="ABC-2_transporter-like"/>
</dbReference>
<dbReference type="AlphaFoldDB" id="A0A345HZ23"/>
<evidence type="ECO:0000256" key="1">
    <source>
        <dbReference type="SAM" id="Phobius"/>
    </source>
</evidence>
<dbReference type="OrthoDB" id="62003at2"/>
<dbReference type="EMBL" id="CP031194">
    <property type="protein sequence ID" value="AXG81947.1"/>
    <property type="molecule type" value="Genomic_DNA"/>
</dbReference>
<feature type="transmembrane region" description="Helical" evidence="1">
    <location>
        <begin position="171"/>
        <end position="190"/>
    </location>
</feature>
<feature type="transmembrane region" description="Helical" evidence="1">
    <location>
        <begin position="232"/>
        <end position="254"/>
    </location>
</feature>
<evidence type="ECO:0008006" key="4">
    <source>
        <dbReference type="Google" id="ProtNLM"/>
    </source>
</evidence>
<keyword evidence="3" id="KW-1185">Reference proteome</keyword>
<dbReference type="KEGG" id="spad:DVK44_34180"/>
<feature type="transmembrane region" description="Helical" evidence="1">
    <location>
        <begin position="20"/>
        <end position="40"/>
    </location>
</feature>